<sequence length="186" mass="18372">MSRIFAISLAVIALSSYVAADAGETTIIVPFGDPQAISADILGVDSKGRTTWQLRQGAYTGTWTDPQGSFPGTATLVEGADYASYTYAVKDGEGDFMVAGECSIGGGQRRKTDTVTPFGVQVAATGVPAGGSGGGASGNPSATGGANSGSGVSPSAPSSTQPSSSIRTSASGFGALAGLLLASYLF</sequence>
<feature type="compositionally biased region" description="Low complexity" evidence="1">
    <location>
        <begin position="138"/>
        <end position="167"/>
    </location>
</feature>
<dbReference type="Proteomes" id="UP000620124">
    <property type="component" value="Unassembled WGS sequence"/>
</dbReference>
<evidence type="ECO:0000256" key="1">
    <source>
        <dbReference type="SAM" id="MobiDB-lite"/>
    </source>
</evidence>
<accession>A0A8H6WPZ7</accession>
<dbReference type="AlphaFoldDB" id="A0A8H6WPZ7"/>
<evidence type="ECO:0000313" key="3">
    <source>
        <dbReference type="EMBL" id="KAF7325381.1"/>
    </source>
</evidence>
<proteinExistence type="predicted"/>
<name>A0A8H6WPZ7_9AGAR</name>
<protein>
    <submittedName>
        <fullName evidence="3">Uncharacterized protein</fullName>
    </submittedName>
</protein>
<keyword evidence="4" id="KW-1185">Reference proteome</keyword>
<dbReference type="OrthoDB" id="4991875at2759"/>
<dbReference type="EMBL" id="JACAZI010000051">
    <property type="protein sequence ID" value="KAF7325381.1"/>
    <property type="molecule type" value="Genomic_DNA"/>
</dbReference>
<feature type="chain" id="PRO_5034932537" evidence="2">
    <location>
        <begin position="21"/>
        <end position="186"/>
    </location>
</feature>
<keyword evidence="2" id="KW-0732">Signal</keyword>
<feature type="region of interest" description="Disordered" evidence="1">
    <location>
        <begin position="127"/>
        <end position="167"/>
    </location>
</feature>
<feature type="compositionally biased region" description="Gly residues" evidence="1">
    <location>
        <begin position="128"/>
        <end position="137"/>
    </location>
</feature>
<evidence type="ECO:0000313" key="4">
    <source>
        <dbReference type="Proteomes" id="UP000620124"/>
    </source>
</evidence>
<feature type="signal peptide" evidence="2">
    <location>
        <begin position="1"/>
        <end position="20"/>
    </location>
</feature>
<gene>
    <name evidence="3" type="ORF">MVEN_02627500</name>
</gene>
<comment type="caution">
    <text evidence="3">The sequence shown here is derived from an EMBL/GenBank/DDBJ whole genome shotgun (WGS) entry which is preliminary data.</text>
</comment>
<organism evidence="3 4">
    <name type="scientific">Mycena venus</name>
    <dbReference type="NCBI Taxonomy" id="2733690"/>
    <lineage>
        <taxon>Eukaryota</taxon>
        <taxon>Fungi</taxon>
        <taxon>Dikarya</taxon>
        <taxon>Basidiomycota</taxon>
        <taxon>Agaricomycotina</taxon>
        <taxon>Agaricomycetes</taxon>
        <taxon>Agaricomycetidae</taxon>
        <taxon>Agaricales</taxon>
        <taxon>Marasmiineae</taxon>
        <taxon>Mycenaceae</taxon>
        <taxon>Mycena</taxon>
    </lineage>
</organism>
<reference evidence="3" key="1">
    <citation type="submission" date="2020-05" db="EMBL/GenBank/DDBJ databases">
        <title>Mycena genomes resolve the evolution of fungal bioluminescence.</title>
        <authorList>
            <person name="Tsai I.J."/>
        </authorList>
    </citation>
    <scope>NUCLEOTIDE SEQUENCE</scope>
    <source>
        <strain evidence="3">CCC161011</strain>
    </source>
</reference>
<evidence type="ECO:0000256" key="2">
    <source>
        <dbReference type="SAM" id="SignalP"/>
    </source>
</evidence>